<evidence type="ECO:0000313" key="5">
    <source>
        <dbReference type="Proteomes" id="UP000231019"/>
    </source>
</evidence>
<dbReference type="CDD" id="cd07389">
    <property type="entry name" value="MPP_PhoD"/>
    <property type="match status" value="1"/>
</dbReference>
<evidence type="ECO:0000259" key="3">
    <source>
        <dbReference type="Pfam" id="PF25077"/>
    </source>
</evidence>
<dbReference type="SUPFAM" id="SSF56300">
    <property type="entry name" value="Metallo-dependent phosphatases"/>
    <property type="match status" value="1"/>
</dbReference>
<dbReference type="InterPro" id="IPR018946">
    <property type="entry name" value="PhoD-like_MPP"/>
</dbReference>
<sequence>MGSMFDFLKRSLLLTALLLACAQPLAAQPGSPALSVMVGNTEMNEAWIWVQTPQSAQVKVLFQAEGTSQSQQTGVYQTLEKDYFSVKIPLTGLKPETHYLYQIEINGKLQTLPYAARFRTQPLWRNRKAPPALKLALGSCAYLNDPEADIPGYEGLGGNYEIFESIRKAQPDFMLWMGDNVYLREPDFFSADRLNKRYRQMRELPEARPFLAAIPQYAIWDDHDYGSNDSDRSYRLRTEILDIFRHYWPNPASGQLEGGIYTRFEWGDAEFFLTDNRYFRAPFKLKDPNKDFFGPAQWAWLKDSLSNSVATFKFIVVGNQVLNTQTPSENFYSYRREFQDFLNWLEQSNIPGIVLLSGDRHHAELLKLERPKTYPLYEYTVSPLTSKAYPPFAEEKELATREPGSLIEARNFGLIQITGPAGQRVLELQTHASDGKILWQRKITQQELTPLP</sequence>
<feature type="domain" description="DUF7800" evidence="3">
    <location>
        <begin position="38"/>
        <end position="118"/>
    </location>
</feature>
<organism evidence="4 5">
    <name type="scientific">bacterium (Candidatus Blackallbacteria) CG17_big_fil_post_rev_8_21_14_2_50_48_46</name>
    <dbReference type="NCBI Taxonomy" id="2014261"/>
    <lineage>
        <taxon>Bacteria</taxon>
        <taxon>Candidatus Blackallbacteria</taxon>
    </lineage>
</organism>
<feature type="signal peptide" evidence="1">
    <location>
        <begin position="1"/>
        <end position="27"/>
    </location>
</feature>
<evidence type="ECO:0000313" key="4">
    <source>
        <dbReference type="EMBL" id="PIW14232.1"/>
    </source>
</evidence>
<accession>A0A2M7FYG3</accession>
<dbReference type="EMBL" id="PFFQ01000062">
    <property type="protein sequence ID" value="PIW14232.1"/>
    <property type="molecule type" value="Genomic_DNA"/>
</dbReference>
<gene>
    <name evidence="4" type="ORF">COW36_22445</name>
</gene>
<evidence type="ECO:0000259" key="2">
    <source>
        <dbReference type="Pfam" id="PF09423"/>
    </source>
</evidence>
<comment type="caution">
    <text evidence="4">The sequence shown here is derived from an EMBL/GenBank/DDBJ whole genome shotgun (WGS) entry which is preliminary data.</text>
</comment>
<dbReference type="Pfam" id="PF09423">
    <property type="entry name" value="PhoD"/>
    <property type="match status" value="1"/>
</dbReference>
<proteinExistence type="predicted"/>
<protein>
    <submittedName>
        <fullName evidence="4">Phosphodiesterase</fullName>
    </submittedName>
</protein>
<dbReference type="PANTHER" id="PTHR33987">
    <property type="entry name" value="CALCINEURIN-LIKE METALLO-PHOSPHOESTERASE SUPERFAMILY PROTEIN"/>
    <property type="match status" value="1"/>
</dbReference>
<name>A0A2M7FYG3_9BACT</name>
<dbReference type="PANTHER" id="PTHR33987:SF1">
    <property type="entry name" value="CALCINEURIN-LIKE METALLO-PHOSPHOESTERASE SUPERFAMILY PROTEIN"/>
    <property type="match status" value="1"/>
</dbReference>
<dbReference type="AlphaFoldDB" id="A0A2M7FYG3"/>
<dbReference type="Proteomes" id="UP000231019">
    <property type="component" value="Unassembled WGS sequence"/>
</dbReference>
<reference evidence="4 5" key="1">
    <citation type="submission" date="2017-09" db="EMBL/GenBank/DDBJ databases">
        <title>Depth-based differentiation of microbial function through sediment-hosted aquifers and enrichment of novel symbionts in the deep terrestrial subsurface.</title>
        <authorList>
            <person name="Probst A.J."/>
            <person name="Ladd B."/>
            <person name="Jarett J.K."/>
            <person name="Geller-Mcgrath D.E."/>
            <person name="Sieber C.M."/>
            <person name="Emerson J.B."/>
            <person name="Anantharaman K."/>
            <person name="Thomas B.C."/>
            <person name="Malmstrom R."/>
            <person name="Stieglmeier M."/>
            <person name="Klingl A."/>
            <person name="Woyke T."/>
            <person name="Ryan C.M."/>
            <person name="Banfield J.F."/>
        </authorList>
    </citation>
    <scope>NUCLEOTIDE SEQUENCE [LARGE SCALE GENOMIC DNA]</scope>
    <source>
        <strain evidence="4">CG17_big_fil_post_rev_8_21_14_2_50_48_46</strain>
    </source>
</reference>
<feature type="domain" description="PhoD-like phosphatase metallophosphatase" evidence="2">
    <location>
        <begin position="152"/>
        <end position="401"/>
    </location>
</feature>
<dbReference type="InterPro" id="IPR038607">
    <property type="entry name" value="PhoD-like_sf"/>
</dbReference>
<dbReference type="Gene3D" id="2.60.40.380">
    <property type="entry name" value="Purple acid phosphatase-like, N-terminal"/>
    <property type="match status" value="1"/>
</dbReference>
<keyword evidence="1" id="KW-0732">Signal</keyword>
<dbReference type="Gene3D" id="3.60.21.70">
    <property type="entry name" value="PhoD-like phosphatase"/>
    <property type="match status" value="1"/>
</dbReference>
<dbReference type="InterPro" id="IPR056702">
    <property type="entry name" value="DUF7800"/>
</dbReference>
<evidence type="ECO:0000256" key="1">
    <source>
        <dbReference type="SAM" id="SignalP"/>
    </source>
</evidence>
<feature type="chain" id="PRO_5014695406" evidence="1">
    <location>
        <begin position="28"/>
        <end position="452"/>
    </location>
</feature>
<dbReference type="Pfam" id="PF25077">
    <property type="entry name" value="DUF7800"/>
    <property type="match status" value="1"/>
</dbReference>
<dbReference type="InterPro" id="IPR029052">
    <property type="entry name" value="Metallo-depent_PP-like"/>
</dbReference>